<dbReference type="PANTHER" id="PTHR36115">
    <property type="entry name" value="PROLINE-RICH ANTIGEN HOMOLOG-RELATED"/>
    <property type="match status" value="1"/>
</dbReference>
<dbReference type="GO" id="GO:0005886">
    <property type="term" value="C:plasma membrane"/>
    <property type="evidence" value="ECO:0007669"/>
    <property type="project" value="UniProtKB-SubCell"/>
</dbReference>
<evidence type="ECO:0008006" key="12">
    <source>
        <dbReference type="Google" id="ProtNLM"/>
    </source>
</evidence>
<evidence type="ECO:0000256" key="2">
    <source>
        <dbReference type="ARBA" id="ARBA00022475"/>
    </source>
</evidence>
<sequence>MSAPIPGSAGSSPGAGFYPDPSIPGYIRYWSGTAWVPGTSRPAPADGEPLPGPPPGLPVPPPAVPQGPTPPARQGPGPSTPRRTGVASSNETGPVFLDEEPAAGAVDGVRAERDPWEAGNGRADGRVGGTGYGDGYERGYGGGATPAASPSGMPGGWSGDGPVAERSVPGGRDPRLPDAAAPRGGQGTVDLGGRTAPAGPGGGEAWHRAPDPTPRPVTARPLPQQAQAQAQEPMQGRPSSPAGPQVRGQAPGVPGPSPYGGWTPQEQPQRPQQPHQPPSQRQQPQHQPQPQAQPAPQHPQPVHPAHQAPPQQQQQPQSQPQPQAQSLPVQQSAAAAPHPASARQAAPAGPQPTPASQQPTPAPQSASAAQPLPAQQAVPAQQAAAPAPQAAAPAPWKPPAENPFLLAARQEGRPAGLGRRLAARLIDTVVLGGAVAAVAVPLWAKAVSHIDEKVDRAKRSGETVTVWLLDGTTGTYLAIVLGALLLGGVLYEVLPTATWGRTPGKKLCGVRVLDIESHDTPSFAAALRRWLVYSLLGVVAVGVLNAVWCLFDRPWRQCWHDKAARTFVASGRG</sequence>
<feature type="compositionally biased region" description="Low complexity" evidence="6">
    <location>
        <begin position="303"/>
        <end position="394"/>
    </location>
</feature>
<evidence type="ECO:0000259" key="9">
    <source>
        <dbReference type="Pfam" id="PF10708"/>
    </source>
</evidence>
<dbReference type="STRING" id="1223523.H340_24770"/>
<comment type="caution">
    <text evidence="10">The sequence shown here is derived from an EMBL/GenBank/DDBJ whole genome shotgun (WGS) entry which is preliminary data.</text>
</comment>
<dbReference type="Proteomes" id="UP000011740">
    <property type="component" value="Unassembled WGS sequence"/>
</dbReference>
<feature type="compositionally biased region" description="Gly residues" evidence="6">
    <location>
        <begin position="126"/>
        <end position="144"/>
    </location>
</feature>
<accession>M2ZYB1</accession>
<evidence type="ECO:0000313" key="11">
    <source>
        <dbReference type="Proteomes" id="UP000011740"/>
    </source>
</evidence>
<dbReference type="Pfam" id="PF10708">
    <property type="entry name" value="DUF2510"/>
    <property type="match status" value="1"/>
</dbReference>
<feature type="transmembrane region" description="Helical" evidence="7">
    <location>
        <begin position="530"/>
        <end position="551"/>
    </location>
</feature>
<gene>
    <name evidence="10" type="ORF">H340_24770</name>
</gene>
<dbReference type="PATRIC" id="fig|1223523.3.peg.5031"/>
<protein>
    <recommendedName>
        <fullName evidence="12">RDD domain-containing protein</fullName>
    </recommendedName>
</protein>
<feature type="transmembrane region" description="Helical" evidence="7">
    <location>
        <begin position="465"/>
        <end position="491"/>
    </location>
</feature>
<feature type="transmembrane region" description="Helical" evidence="7">
    <location>
        <begin position="421"/>
        <end position="444"/>
    </location>
</feature>
<keyword evidence="4 7" id="KW-1133">Transmembrane helix</keyword>
<keyword evidence="5 7" id="KW-0472">Membrane</keyword>
<keyword evidence="3 7" id="KW-0812">Transmembrane</keyword>
<dbReference type="InterPro" id="IPR010432">
    <property type="entry name" value="RDD"/>
</dbReference>
<name>M2ZYB1_STRM1</name>
<proteinExistence type="predicted"/>
<feature type="compositionally biased region" description="Pro residues" evidence="6">
    <location>
        <begin position="50"/>
        <end position="73"/>
    </location>
</feature>
<dbReference type="RefSeq" id="WP_004951054.1">
    <property type="nucleotide sequence ID" value="NZ_AORZ01000102.1"/>
</dbReference>
<comment type="subcellular location">
    <subcellularLocation>
        <location evidence="1">Cell membrane</location>
        <topology evidence="1">Multi-pass membrane protein</topology>
    </subcellularLocation>
</comment>
<evidence type="ECO:0000256" key="1">
    <source>
        <dbReference type="ARBA" id="ARBA00004651"/>
    </source>
</evidence>
<dbReference type="Pfam" id="PF06271">
    <property type="entry name" value="RDD"/>
    <property type="match status" value="1"/>
</dbReference>
<feature type="compositionally biased region" description="Low complexity" evidence="6">
    <location>
        <begin position="1"/>
        <end position="16"/>
    </location>
</feature>
<evidence type="ECO:0000256" key="4">
    <source>
        <dbReference type="ARBA" id="ARBA00022989"/>
    </source>
</evidence>
<organism evidence="10 11">
    <name type="scientific">Streptomyces mobaraensis (strain ATCC 29032 / DSM 40847 / JCM 4168 / NBRC 13819 / NCIMB 11159 / IPCR 16-22)</name>
    <dbReference type="NCBI Taxonomy" id="1223523"/>
    <lineage>
        <taxon>Bacteria</taxon>
        <taxon>Bacillati</taxon>
        <taxon>Actinomycetota</taxon>
        <taxon>Actinomycetes</taxon>
        <taxon>Kitasatosporales</taxon>
        <taxon>Streptomycetaceae</taxon>
        <taxon>Streptomyces</taxon>
    </lineage>
</organism>
<evidence type="ECO:0000259" key="8">
    <source>
        <dbReference type="Pfam" id="PF06271"/>
    </source>
</evidence>
<keyword evidence="2" id="KW-1003">Cell membrane</keyword>
<evidence type="ECO:0000256" key="7">
    <source>
        <dbReference type="SAM" id="Phobius"/>
    </source>
</evidence>
<dbReference type="InterPro" id="IPR051791">
    <property type="entry name" value="Pra-immunoreactive"/>
</dbReference>
<evidence type="ECO:0000313" key="10">
    <source>
        <dbReference type="EMBL" id="EME97758.1"/>
    </source>
</evidence>
<dbReference type="AlphaFoldDB" id="M2ZYB1"/>
<feature type="compositionally biased region" description="Low complexity" evidence="6">
    <location>
        <begin position="264"/>
        <end position="290"/>
    </location>
</feature>
<feature type="compositionally biased region" description="Pro residues" evidence="6">
    <location>
        <begin position="291"/>
        <end position="302"/>
    </location>
</feature>
<dbReference type="EMBL" id="AORZ01000102">
    <property type="protein sequence ID" value="EME97758.1"/>
    <property type="molecule type" value="Genomic_DNA"/>
</dbReference>
<evidence type="ECO:0000256" key="5">
    <source>
        <dbReference type="ARBA" id="ARBA00023136"/>
    </source>
</evidence>
<dbReference type="InterPro" id="IPR018929">
    <property type="entry name" value="DUF2510"/>
</dbReference>
<evidence type="ECO:0000256" key="3">
    <source>
        <dbReference type="ARBA" id="ARBA00022692"/>
    </source>
</evidence>
<evidence type="ECO:0000256" key="6">
    <source>
        <dbReference type="SAM" id="MobiDB-lite"/>
    </source>
</evidence>
<dbReference type="PANTHER" id="PTHR36115:SF4">
    <property type="entry name" value="MEMBRANE PROTEIN"/>
    <property type="match status" value="1"/>
</dbReference>
<dbReference type="eggNOG" id="COG1714">
    <property type="taxonomic scope" value="Bacteria"/>
</dbReference>
<feature type="region of interest" description="Disordered" evidence="6">
    <location>
        <begin position="1"/>
        <end position="398"/>
    </location>
</feature>
<feature type="domain" description="DUF2510" evidence="9">
    <location>
        <begin position="15"/>
        <end position="46"/>
    </location>
</feature>
<feature type="domain" description="RDD" evidence="8">
    <location>
        <begin position="415"/>
        <end position="564"/>
    </location>
</feature>
<reference evidence="10 11" key="1">
    <citation type="journal article" date="2013" name="Genome Announc.">
        <title>Whole-Genome Shotgun Assembly and Analysis of the Genome of Streptomyces mobaraensis DSM 40847, a Strain for Industrial Production of Microbial Transglutaminase.</title>
        <authorList>
            <person name="Yang H."/>
            <person name="He T."/>
            <person name="Wu W."/>
            <person name="Zhu W."/>
            <person name="Lu B."/>
            <person name="Sun W."/>
        </authorList>
    </citation>
    <scope>NUCLEOTIDE SEQUENCE [LARGE SCALE GENOMIC DNA]</scope>
    <source>
        <strain evidence="10 11">DSM 40847</strain>
    </source>
</reference>